<comment type="caution">
    <text evidence="1">The sequence shown here is derived from an EMBL/GenBank/DDBJ whole genome shotgun (WGS) entry which is preliminary data.</text>
</comment>
<gene>
    <name evidence="1" type="ORF">HDF25_001335</name>
</gene>
<reference evidence="1 2" key="1">
    <citation type="submission" date="2020-08" db="EMBL/GenBank/DDBJ databases">
        <title>Genomic Encyclopedia of Type Strains, Phase IV (KMG-V): Genome sequencing to study the core and pangenomes of soil and plant-associated prokaryotes.</title>
        <authorList>
            <person name="Whitman W."/>
        </authorList>
    </citation>
    <scope>NUCLEOTIDE SEQUENCE [LARGE SCALE GENOMIC DNA]</scope>
    <source>
        <strain evidence="1 2">M2T3</strain>
    </source>
</reference>
<sequence>MMKKLITLMGCGFVFLSCHQLSNSVQETFKSNDTVLNKKIQGQRAAETDGVITETYTTTHTEQHTEGESINFLTDTEKLIRAENALKQLPQFAGKEIFIYLVAYFYDDGRINILLQSGNSGHVANYSYQNGIWSEPVPFPVPLINGHQQLSIPLSTLSFANVAGITRAYRKKVASIEGAVPLSQVYVSIFNNEIHWFPSVITGSSLK</sequence>
<proteinExistence type="predicted"/>
<organism evidence="1 2">
    <name type="scientific">Pedobacter cryoconitis</name>
    <dbReference type="NCBI Taxonomy" id="188932"/>
    <lineage>
        <taxon>Bacteria</taxon>
        <taxon>Pseudomonadati</taxon>
        <taxon>Bacteroidota</taxon>
        <taxon>Sphingobacteriia</taxon>
        <taxon>Sphingobacteriales</taxon>
        <taxon>Sphingobacteriaceae</taxon>
        <taxon>Pedobacter</taxon>
    </lineage>
</organism>
<dbReference type="PROSITE" id="PS51257">
    <property type="entry name" value="PROKAR_LIPOPROTEIN"/>
    <property type="match status" value="1"/>
</dbReference>
<evidence type="ECO:0000313" key="1">
    <source>
        <dbReference type="EMBL" id="MBB6499194.1"/>
    </source>
</evidence>
<dbReference type="RefSeq" id="WP_184623933.1">
    <property type="nucleotide sequence ID" value="NZ_JACHCC010000003.1"/>
</dbReference>
<evidence type="ECO:0008006" key="3">
    <source>
        <dbReference type="Google" id="ProtNLM"/>
    </source>
</evidence>
<protein>
    <recommendedName>
        <fullName evidence="3">Lipoprotein</fullName>
    </recommendedName>
</protein>
<dbReference type="AlphaFoldDB" id="A0A7X0J1X8"/>
<name>A0A7X0J1X8_9SPHI</name>
<accession>A0A7X0J1X8</accession>
<dbReference type="Proteomes" id="UP000521017">
    <property type="component" value="Unassembled WGS sequence"/>
</dbReference>
<evidence type="ECO:0000313" key="2">
    <source>
        <dbReference type="Proteomes" id="UP000521017"/>
    </source>
</evidence>
<dbReference type="EMBL" id="JACHCC010000003">
    <property type="protein sequence ID" value="MBB6499194.1"/>
    <property type="molecule type" value="Genomic_DNA"/>
</dbReference>